<dbReference type="AlphaFoldDB" id="A2SN66"/>
<gene>
    <name evidence="1" type="ordered locus">Mpe_B0230</name>
</gene>
<evidence type="ECO:0000313" key="1">
    <source>
        <dbReference type="EMBL" id="ABM97005.1"/>
    </source>
</evidence>
<dbReference type="KEGG" id="mpt:Mpe_B0230"/>
<keyword evidence="2" id="KW-1185">Reference proteome</keyword>
<dbReference type="eggNOG" id="ENOG503328B">
    <property type="taxonomic scope" value="Bacteria"/>
</dbReference>
<accession>A2SN66</accession>
<proteinExistence type="predicted"/>
<organism evidence="1 2">
    <name type="scientific">Methylibium petroleiphilum (strain ATCC BAA-1232 / LMG 22953 / PM1)</name>
    <dbReference type="NCBI Taxonomy" id="420662"/>
    <lineage>
        <taxon>Bacteria</taxon>
        <taxon>Pseudomonadati</taxon>
        <taxon>Pseudomonadota</taxon>
        <taxon>Betaproteobacteria</taxon>
        <taxon>Burkholderiales</taxon>
        <taxon>Sphaerotilaceae</taxon>
        <taxon>Methylibium</taxon>
    </lineage>
</organism>
<keyword evidence="1" id="KW-0614">Plasmid</keyword>
<reference evidence="1 2" key="1">
    <citation type="journal article" date="2007" name="J. Bacteriol.">
        <title>Whole-genome analysis of the methyl tert-butyl ether-degrading beta-proteobacterium Methylibium petroleiphilum PM1.</title>
        <authorList>
            <person name="Kane S.R."/>
            <person name="Chakicherla A.Y."/>
            <person name="Chain P.S.G."/>
            <person name="Schmidt R."/>
            <person name="Shin M.W."/>
            <person name="Legler T.C."/>
            <person name="Scow K.M."/>
            <person name="Larimer F.W."/>
            <person name="Lucas S.M."/>
            <person name="Richardson P.M."/>
            <person name="Hristova K.R."/>
        </authorList>
    </citation>
    <scope>NUCLEOTIDE SEQUENCE [LARGE SCALE GENOMIC DNA]</scope>
    <source>
        <strain evidence="2">ATCC BAA-1232 / LMG 22953 / PM1</strain>
        <plasmid evidence="1 2">RPME01</plasmid>
    </source>
</reference>
<dbReference type="EMBL" id="CP000556">
    <property type="protein sequence ID" value="ABM97005.1"/>
    <property type="molecule type" value="Genomic_DNA"/>
</dbReference>
<dbReference type="Proteomes" id="UP000000366">
    <property type="component" value="Plasmid RPME01"/>
</dbReference>
<name>A2SN66_METPP</name>
<dbReference type="HOGENOM" id="CLU_194340_0_0_4"/>
<geneLocation type="plasmid" evidence="1 2">
    <name>RPME01</name>
</geneLocation>
<protein>
    <submittedName>
        <fullName evidence="1">Uncharacterized protein</fullName>
    </submittedName>
</protein>
<sequence>MAMPATSQGCYELRFRSLFNEGRGLAFPCGEDGQIDLDSLSDKARNSYLGARALIGREYAYPVVIQSTQ</sequence>
<evidence type="ECO:0000313" key="2">
    <source>
        <dbReference type="Proteomes" id="UP000000366"/>
    </source>
</evidence>